<organism evidence="11 12">
    <name type="scientific">Legionella massiliensis</name>
    <dbReference type="NCBI Taxonomy" id="1034943"/>
    <lineage>
        <taxon>Bacteria</taxon>
        <taxon>Pseudomonadati</taxon>
        <taxon>Pseudomonadota</taxon>
        <taxon>Gammaproteobacteria</taxon>
        <taxon>Legionellales</taxon>
        <taxon>Legionellaceae</taxon>
        <taxon>Legionella</taxon>
    </lineage>
</organism>
<keyword evidence="6 10" id="KW-1133">Transmembrane helix</keyword>
<proteinExistence type="inferred from homology"/>
<keyword evidence="7 10" id="KW-0472">Membrane</keyword>
<evidence type="ECO:0000256" key="4">
    <source>
        <dbReference type="ARBA" id="ARBA00022475"/>
    </source>
</evidence>
<feature type="transmembrane region" description="Helical" evidence="10">
    <location>
        <begin position="128"/>
        <end position="150"/>
    </location>
</feature>
<dbReference type="GO" id="GO:0005886">
    <property type="term" value="C:plasma membrane"/>
    <property type="evidence" value="ECO:0007669"/>
    <property type="project" value="UniProtKB-SubCell"/>
</dbReference>
<evidence type="ECO:0000256" key="2">
    <source>
        <dbReference type="ARBA" id="ARBA00009772"/>
    </source>
</evidence>
<protein>
    <recommendedName>
        <fullName evidence="3 9">Flagellar biosynthetic protein FliR</fullName>
    </recommendedName>
</protein>
<evidence type="ECO:0000256" key="10">
    <source>
        <dbReference type="RuleBase" id="RU362071"/>
    </source>
</evidence>
<evidence type="ECO:0000313" key="11">
    <source>
        <dbReference type="EMBL" id="CDZ78562.1"/>
    </source>
</evidence>
<feature type="transmembrane region" description="Helical" evidence="10">
    <location>
        <begin position="15"/>
        <end position="37"/>
    </location>
</feature>
<evidence type="ECO:0000256" key="6">
    <source>
        <dbReference type="ARBA" id="ARBA00022989"/>
    </source>
</evidence>
<comment type="subcellular location">
    <subcellularLocation>
        <location evidence="10">Cell membrane</location>
        <topology evidence="10">Multi-pass membrane protein</topology>
    </subcellularLocation>
    <subcellularLocation>
        <location evidence="10">Bacterial flagellum basal body</location>
    </subcellularLocation>
</comment>
<keyword evidence="11" id="KW-0966">Cell projection</keyword>
<accession>A0A078KZX2</accession>
<dbReference type="PANTHER" id="PTHR30065">
    <property type="entry name" value="FLAGELLAR BIOSYNTHETIC PROTEIN FLIR"/>
    <property type="match status" value="1"/>
</dbReference>
<keyword evidence="12" id="KW-1185">Reference proteome</keyword>
<dbReference type="GO" id="GO:0006605">
    <property type="term" value="P:protein targeting"/>
    <property type="evidence" value="ECO:0007669"/>
    <property type="project" value="UniProtKB-UniRule"/>
</dbReference>
<evidence type="ECO:0000256" key="8">
    <source>
        <dbReference type="ARBA" id="ARBA00023143"/>
    </source>
</evidence>
<dbReference type="NCBIfam" id="TIGR01400">
    <property type="entry name" value="fliR"/>
    <property type="match status" value="1"/>
</dbReference>
<evidence type="ECO:0000256" key="5">
    <source>
        <dbReference type="ARBA" id="ARBA00022692"/>
    </source>
</evidence>
<dbReference type="STRING" id="1034943.BN59_02872"/>
<keyword evidence="11" id="KW-0282">Flagellum</keyword>
<dbReference type="PRINTS" id="PR00953">
    <property type="entry name" value="TYPE3IMRPROT"/>
</dbReference>
<feature type="transmembrane region" description="Helical" evidence="10">
    <location>
        <begin position="43"/>
        <end position="66"/>
    </location>
</feature>
<reference evidence="11 12" key="1">
    <citation type="submission" date="2014-06" db="EMBL/GenBank/DDBJ databases">
        <authorList>
            <person name="Urmite Genomes Urmite Genomes"/>
        </authorList>
    </citation>
    <scope>NUCLEOTIDE SEQUENCE [LARGE SCALE GENOMIC DNA]</scope>
</reference>
<dbReference type="OrthoDB" id="9797790at2"/>
<keyword evidence="4 10" id="KW-1003">Cell membrane</keyword>
<dbReference type="InterPro" id="IPR002010">
    <property type="entry name" value="T3SS_IM_R"/>
</dbReference>
<dbReference type="Pfam" id="PF01311">
    <property type="entry name" value="Bac_export_1"/>
    <property type="match status" value="1"/>
</dbReference>
<dbReference type="EMBL" id="CCSB01000003">
    <property type="protein sequence ID" value="CDZ78562.1"/>
    <property type="molecule type" value="Genomic_DNA"/>
</dbReference>
<comment type="function">
    <text evidence="1 10">Role in flagellar biosynthesis.</text>
</comment>
<evidence type="ECO:0000256" key="9">
    <source>
        <dbReference type="NCBIfam" id="TIGR01400"/>
    </source>
</evidence>
<dbReference type="InterPro" id="IPR006303">
    <property type="entry name" value="FliR"/>
</dbReference>
<feature type="transmembrane region" description="Helical" evidence="10">
    <location>
        <begin position="78"/>
        <end position="102"/>
    </location>
</feature>
<dbReference type="GO" id="GO:0044780">
    <property type="term" value="P:bacterial-type flagellum assembly"/>
    <property type="evidence" value="ECO:0007669"/>
    <property type="project" value="UniProtKB-UniRule"/>
</dbReference>
<dbReference type="AlphaFoldDB" id="A0A078KZX2"/>
<comment type="similarity">
    <text evidence="2 10">Belongs to the FliR/MopE/SpaR family.</text>
</comment>
<keyword evidence="11" id="KW-0969">Cilium</keyword>
<sequence length="256" mass="28008">MNLNYQAMITQFSQIIWPLPRISGLFLTMPIVSSLLVPTRIKVVFALAMAFICAPFIPENLSFLHFEGRYVALIAHELLMGLLMGFILQLVFQVFIIGGQLISMQASLGFATMVDPATQASVPLVSQFYQMMLSLMFLVLNGHLALFDALLSSFQKLPVGQLNVGLSELGSVIAFSGWMFKESVLVALPAILSLLIVNLAFGVMTRVAPQLNIFSLGFPISLIMGMVVIRISLPGVAAQITDSLEEGMRLIIGIFH</sequence>
<dbReference type="GO" id="GO:0009425">
    <property type="term" value="C:bacterial-type flagellum basal body"/>
    <property type="evidence" value="ECO:0007669"/>
    <property type="project" value="UniProtKB-SubCell"/>
</dbReference>
<gene>
    <name evidence="11" type="primary">fliR</name>
    <name evidence="11" type="ORF">BN59_02872</name>
</gene>
<dbReference type="PANTHER" id="PTHR30065:SF8">
    <property type="entry name" value="FLAGELLAR BIOSYNTHETIC PROTEIN FLIR"/>
    <property type="match status" value="1"/>
</dbReference>
<feature type="transmembrane region" description="Helical" evidence="10">
    <location>
        <begin position="186"/>
        <end position="204"/>
    </location>
</feature>
<dbReference type="eggNOG" id="COG1684">
    <property type="taxonomic scope" value="Bacteria"/>
</dbReference>
<evidence type="ECO:0000256" key="1">
    <source>
        <dbReference type="ARBA" id="ARBA00002578"/>
    </source>
</evidence>
<feature type="transmembrane region" description="Helical" evidence="10">
    <location>
        <begin position="211"/>
        <end position="233"/>
    </location>
</feature>
<evidence type="ECO:0000256" key="7">
    <source>
        <dbReference type="ARBA" id="ARBA00023136"/>
    </source>
</evidence>
<dbReference type="RefSeq" id="WP_044011691.1">
    <property type="nucleotide sequence ID" value="NZ_CCVW01000003.1"/>
</dbReference>
<evidence type="ECO:0000313" key="12">
    <source>
        <dbReference type="Proteomes" id="UP000044071"/>
    </source>
</evidence>
<dbReference type="Proteomes" id="UP000044071">
    <property type="component" value="Unassembled WGS sequence"/>
</dbReference>
<keyword evidence="8 10" id="KW-0975">Bacterial flagellum</keyword>
<keyword evidence="5 10" id="KW-0812">Transmembrane</keyword>
<name>A0A078KZX2_9GAMM</name>
<evidence type="ECO:0000256" key="3">
    <source>
        <dbReference type="ARBA" id="ARBA00021717"/>
    </source>
</evidence>